<evidence type="ECO:0000313" key="3">
    <source>
        <dbReference type="Proteomes" id="UP001174934"/>
    </source>
</evidence>
<comment type="caution">
    <text evidence="2">The sequence shown here is derived from an EMBL/GenBank/DDBJ whole genome shotgun (WGS) entry which is preliminary data.</text>
</comment>
<feature type="compositionally biased region" description="Polar residues" evidence="1">
    <location>
        <begin position="30"/>
        <end position="45"/>
    </location>
</feature>
<evidence type="ECO:0008006" key="4">
    <source>
        <dbReference type="Google" id="ProtNLM"/>
    </source>
</evidence>
<organism evidence="2 3">
    <name type="scientific">Bombardia bombarda</name>
    <dbReference type="NCBI Taxonomy" id="252184"/>
    <lineage>
        <taxon>Eukaryota</taxon>
        <taxon>Fungi</taxon>
        <taxon>Dikarya</taxon>
        <taxon>Ascomycota</taxon>
        <taxon>Pezizomycotina</taxon>
        <taxon>Sordariomycetes</taxon>
        <taxon>Sordariomycetidae</taxon>
        <taxon>Sordariales</taxon>
        <taxon>Lasiosphaeriaceae</taxon>
        <taxon>Bombardia</taxon>
    </lineage>
</organism>
<sequence>MASKAVAKAAGGAMSIAKVSVVPTGSFIRQQTRGMATRPEQQVAVSSTSPKPPTTPTQTDPDDYHLAAANFPTNPVSSSHPISQKATLQSEGVWERMRRFLAIDPERSNGVPLNPYFRNPAPGSDDPLAYDDPVTLPAGDIADNAYWKRDSRRSYARSSVVSQAQQVALLTVGSAAQPRVELIGEAGTQALVAAEDAGKEAGGLAAYLEKSGAEAGKLVLQETGGLPPLPSGETLATGKWDVHKYGLTTPSYSDHYPCRSFA</sequence>
<proteinExistence type="predicted"/>
<name>A0AA39XL50_9PEZI</name>
<reference evidence="2" key="1">
    <citation type="submission" date="2023-06" db="EMBL/GenBank/DDBJ databases">
        <title>Genome-scale phylogeny and comparative genomics of the fungal order Sordariales.</title>
        <authorList>
            <consortium name="Lawrence Berkeley National Laboratory"/>
            <person name="Hensen N."/>
            <person name="Bonometti L."/>
            <person name="Westerberg I."/>
            <person name="Brannstrom I.O."/>
            <person name="Guillou S."/>
            <person name="Cros-Aarteil S."/>
            <person name="Calhoun S."/>
            <person name="Haridas S."/>
            <person name="Kuo A."/>
            <person name="Mondo S."/>
            <person name="Pangilinan J."/>
            <person name="Riley R."/>
            <person name="LaButti K."/>
            <person name="Andreopoulos B."/>
            <person name="Lipzen A."/>
            <person name="Chen C."/>
            <person name="Yanf M."/>
            <person name="Daum C."/>
            <person name="Ng V."/>
            <person name="Clum A."/>
            <person name="Steindorff A."/>
            <person name="Ohm R."/>
            <person name="Martin F."/>
            <person name="Silar P."/>
            <person name="Natvig D."/>
            <person name="Lalanne C."/>
            <person name="Gautier V."/>
            <person name="Ament-velasquez S.L."/>
            <person name="Kruys A."/>
            <person name="Hutchinson M.I."/>
            <person name="Powell A.J."/>
            <person name="Barry K."/>
            <person name="Miller A.N."/>
            <person name="Grigoriev I.V."/>
            <person name="Debuchy R."/>
            <person name="Gladieux P."/>
            <person name="Thoren M.H."/>
            <person name="Johannesson H."/>
        </authorList>
    </citation>
    <scope>NUCLEOTIDE SEQUENCE</scope>
    <source>
        <strain evidence="2">SMH3391-2</strain>
    </source>
</reference>
<evidence type="ECO:0000256" key="1">
    <source>
        <dbReference type="SAM" id="MobiDB-lite"/>
    </source>
</evidence>
<feature type="region of interest" description="Disordered" evidence="1">
    <location>
        <begin position="30"/>
        <end position="62"/>
    </location>
</feature>
<dbReference type="PANTHER" id="PTHR37325:SF1">
    <property type="entry name" value="OXIDOREDUCTASE 21 KDA SUBUNIT, PUTATIVE (AFU_ORTHOLOGUE AFUA_4G05910)-RELATED"/>
    <property type="match status" value="1"/>
</dbReference>
<dbReference type="InterPro" id="IPR016813">
    <property type="entry name" value="NADH_Ub_cplx-1_21kDa"/>
</dbReference>
<evidence type="ECO:0000313" key="2">
    <source>
        <dbReference type="EMBL" id="KAK0635919.1"/>
    </source>
</evidence>
<accession>A0AA39XL50</accession>
<dbReference type="CDD" id="cd22849">
    <property type="entry name" value="NuzM"/>
    <property type="match status" value="1"/>
</dbReference>
<dbReference type="Proteomes" id="UP001174934">
    <property type="component" value="Unassembled WGS sequence"/>
</dbReference>
<gene>
    <name evidence="2" type="ORF">B0T17DRAFT_63738</name>
</gene>
<dbReference type="EMBL" id="JAULSR010000001">
    <property type="protein sequence ID" value="KAK0635919.1"/>
    <property type="molecule type" value="Genomic_DNA"/>
</dbReference>
<dbReference type="PANTHER" id="PTHR37325">
    <property type="entry name" value="OXIDOREDUCTASE 21 KDA SUBUNIT, PUTATIVE (AFU_ORTHOLOGUE AFUA_4G05910)-RELATED"/>
    <property type="match status" value="1"/>
</dbReference>
<keyword evidence="3" id="KW-1185">Reference proteome</keyword>
<protein>
    <recommendedName>
        <fullName evidence="4">NADH dehydrogenase [ubiquinone] 1 alpha subcomplex subunit 7</fullName>
    </recommendedName>
</protein>
<dbReference type="AlphaFoldDB" id="A0AA39XL50"/>